<keyword evidence="6 15" id="KW-0645">Protease</keyword>
<feature type="binding site" evidence="15">
    <location>
        <position position="550"/>
    </location>
    <ligand>
        <name>Ca(2+)</name>
        <dbReference type="ChEBI" id="CHEBI:29108"/>
    </ligand>
</feature>
<evidence type="ECO:0000313" key="18">
    <source>
        <dbReference type="EMBL" id="KZO99708.1"/>
    </source>
</evidence>
<dbReference type="InterPro" id="IPR030400">
    <property type="entry name" value="Sedolisin_dom"/>
</dbReference>
<keyword evidence="7 15" id="KW-0479">Metal-binding</keyword>
<evidence type="ECO:0000256" key="6">
    <source>
        <dbReference type="ARBA" id="ARBA00022670"/>
    </source>
</evidence>
<dbReference type="SUPFAM" id="SSF52743">
    <property type="entry name" value="Subtilisin-like"/>
    <property type="match status" value="1"/>
</dbReference>
<dbReference type="InterPro" id="IPR036852">
    <property type="entry name" value="Peptidase_S8/S53_dom_sf"/>
</dbReference>
<dbReference type="InterPro" id="IPR050819">
    <property type="entry name" value="Tripeptidyl-peptidase_I"/>
</dbReference>
<dbReference type="Gene3D" id="3.40.50.200">
    <property type="entry name" value="Peptidase S8/S53 domain"/>
    <property type="match status" value="1"/>
</dbReference>
<dbReference type="OrthoDB" id="409122at2759"/>
<dbReference type="EC" id="3.4.14.10" evidence="4"/>
<feature type="binding site" evidence="15">
    <location>
        <position position="569"/>
    </location>
    <ligand>
        <name>Ca(2+)</name>
        <dbReference type="ChEBI" id="CHEBI:29108"/>
    </ligand>
</feature>
<dbReference type="PROSITE" id="PS51695">
    <property type="entry name" value="SEDOLISIN"/>
    <property type="match status" value="1"/>
</dbReference>
<dbReference type="Pfam" id="PF00082">
    <property type="entry name" value="Peptidase_S8"/>
    <property type="match status" value="1"/>
</dbReference>
<evidence type="ECO:0000256" key="8">
    <source>
        <dbReference type="ARBA" id="ARBA00022729"/>
    </source>
</evidence>
<feature type="active site" description="Charge relay system" evidence="15">
    <location>
        <position position="508"/>
    </location>
</feature>
<dbReference type="CDD" id="cd04056">
    <property type="entry name" value="Peptidases_S53"/>
    <property type="match status" value="1"/>
</dbReference>
<evidence type="ECO:0000256" key="3">
    <source>
        <dbReference type="ARBA" id="ARBA00004239"/>
    </source>
</evidence>
<dbReference type="EMBL" id="KV417271">
    <property type="protein sequence ID" value="KZO99708.1"/>
    <property type="molecule type" value="Genomic_DNA"/>
</dbReference>
<keyword evidence="5" id="KW-0964">Secreted</keyword>
<keyword evidence="8 16" id="KW-0732">Signal</keyword>
<dbReference type="InterPro" id="IPR015366">
    <property type="entry name" value="S53_propep"/>
</dbReference>
<evidence type="ECO:0000256" key="2">
    <source>
        <dbReference type="ARBA" id="ARBA00002451"/>
    </source>
</evidence>
<feature type="binding site" evidence="15">
    <location>
        <position position="571"/>
    </location>
    <ligand>
        <name>Ca(2+)</name>
        <dbReference type="ChEBI" id="CHEBI:29108"/>
    </ligand>
</feature>
<dbReference type="AlphaFoldDB" id="A0A167QFC3"/>
<keyword evidence="13" id="KW-0865">Zymogen</keyword>
<dbReference type="PANTHER" id="PTHR14218:SF15">
    <property type="entry name" value="TRIPEPTIDYL-PEPTIDASE 1"/>
    <property type="match status" value="1"/>
</dbReference>
<dbReference type="GO" id="GO:0006508">
    <property type="term" value="P:proteolysis"/>
    <property type="evidence" value="ECO:0007669"/>
    <property type="project" value="UniProtKB-KW"/>
</dbReference>
<keyword evidence="14" id="KW-0325">Glycoprotein</keyword>
<comment type="cofactor">
    <cofactor evidence="15">
        <name>Ca(2+)</name>
        <dbReference type="ChEBI" id="CHEBI:29108"/>
    </cofactor>
    <text evidence="15">Binds 1 Ca(2+) ion per subunit.</text>
</comment>
<name>A0A167QFC3_CALVF</name>
<comment type="function">
    <text evidence="2">Secreted tripeptidyl-peptidase which degrades proteins at acidic pHs and is involved in virulence.</text>
</comment>
<feature type="signal peptide" evidence="16">
    <location>
        <begin position="1"/>
        <end position="19"/>
    </location>
</feature>
<dbReference type="GO" id="GO:0005576">
    <property type="term" value="C:extracellular region"/>
    <property type="evidence" value="ECO:0007669"/>
    <property type="project" value="UniProtKB-SubCell"/>
</dbReference>
<proteinExistence type="predicted"/>
<keyword evidence="10 15" id="KW-0720">Serine protease</keyword>
<accession>A0A167QFC3</accession>
<dbReference type="GO" id="GO:0046872">
    <property type="term" value="F:metal ion binding"/>
    <property type="evidence" value="ECO:0007669"/>
    <property type="project" value="UniProtKB-UniRule"/>
</dbReference>
<evidence type="ECO:0000256" key="4">
    <source>
        <dbReference type="ARBA" id="ARBA00012462"/>
    </source>
</evidence>
<dbReference type="SMART" id="SM00944">
    <property type="entry name" value="Pro-kuma_activ"/>
    <property type="match status" value="1"/>
</dbReference>
<feature type="active site" description="Charge relay system" evidence="15">
    <location>
        <position position="293"/>
    </location>
</feature>
<dbReference type="Pfam" id="PF09286">
    <property type="entry name" value="Pro-kuma_activ"/>
    <property type="match status" value="1"/>
</dbReference>
<feature type="domain" description="Peptidase S53" evidence="17">
    <location>
        <begin position="218"/>
        <end position="590"/>
    </location>
</feature>
<sequence length="590" mass="61598">MARLLPLLSLLLLSLSTLAAPTTASGSMILHERILTPRSWQPLARAPPAHTLRLRISLSQPRMPELHTALLAVSDPGHELYGQHLSKGEVEALARPREEAVSAVERWLADAGVDLGKVERSPAGDTLILTVPVSMAEALLGAEYHLFSHRSTGEHIVRTTAFSLPAEVHPHVRTVQPTTLFARPRALRSPVRALQPLADAVFDGAEGAASAASSCKTSVTPACLESLYATTGYTASANATMLGITGYLEQYANAQDLQSFYKGYAESAVGSTFQTVLVNGGENDQTLSAAGTEANLDTQYGGALTYPVPNVFYSTGGSPPFNPDDAEDSNTNEPYAEWLDYVLALDSDDLPSVVSTSYGDDEQTVPESYALAVCDQFAQLGARGVSVIFASGDSGVGPSADECYSNDGTDTQMFIPNFPASCPYVTTVGATTSTGPEIAASFSGGGFSNYFAQPSYQASAVASFLSTLGNEYSGLYNASGRAYPDVSAQGENFIIYVSGAPGQVDGTSCSTPTFASVITLVNDALVRAGKAPLGFLNPFLYGAGLGGLTDVTEGSNPGCGTKGFEAGEGWDPVTGLGTPVFTTLRTLAGA</sequence>
<comment type="catalytic activity">
    <reaction evidence="1">
        <text>Release of an N-terminal tripeptide from a polypeptide.</text>
        <dbReference type="EC" id="3.4.14.10"/>
    </reaction>
</comment>
<feature type="chain" id="PRO_5007891500" description="tripeptidyl-peptidase II" evidence="16">
    <location>
        <begin position="20"/>
        <end position="590"/>
    </location>
</feature>
<keyword evidence="9 15" id="KW-0378">Hydrolase</keyword>
<evidence type="ECO:0000256" key="13">
    <source>
        <dbReference type="ARBA" id="ARBA00023145"/>
    </source>
</evidence>
<keyword evidence="12" id="KW-0843">Virulence</keyword>
<evidence type="ECO:0000256" key="11">
    <source>
        <dbReference type="ARBA" id="ARBA00022837"/>
    </source>
</evidence>
<dbReference type="CDD" id="cd11377">
    <property type="entry name" value="Pro-peptidase_S53"/>
    <property type="match status" value="1"/>
</dbReference>
<evidence type="ECO:0000256" key="10">
    <source>
        <dbReference type="ARBA" id="ARBA00022825"/>
    </source>
</evidence>
<dbReference type="SUPFAM" id="SSF54897">
    <property type="entry name" value="Protease propeptides/inhibitors"/>
    <property type="match status" value="1"/>
</dbReference>
<evidence type="ECO:0000256" key="1">
    <source>
        <dbReference type="ARBA" id="ARBA00001910"/>
    </source>
</evidence>
<evidence type="ECO:0000256" key="12">
    <source>
        <dbReference type="ARBA" id="ARBA00023026"/>
    </source>
</evidence>
<evidence type="ECO:0000259" key="17">
    <source>
        <dbReference type="PROSITE" id="PS51695"/>
    </source>
</evidence>
<keyword evidence="11 15" id="KW-0106">Calcium</keyword>
<dbReference type="FunFam" id="3.40.50.200:FF:000015">
    <property type="entry name" value="Tripeptidyl peptidase A"/>
    <property type="match status" value="1"/>
</dbReference>
<evidence type="ECO:0000313" key="19">
    <source>
        <dbReference type="Proteomes" id="UP000076738"/>
    </source>
</evidence>
<evidence type="ECO:0000256" key="7">
    <source>
        <dbReference type="ARBA" id="ARBA00022723"/>
    </source>
</evidence>
<evidence type="ECO:0000256" key="15">
    <source>
        <dbReference type="PROSITE-ProRule" id="PRU01032"/>
    </source>
</evidence>
<protein>
    <recommendedName>
        <fullName evidence="4">tripeptidyl-peptidase II</fullName>
        <ecNumber evidence="4">3.4.14.10</ecNumber>
    </recommendedName>
</protein>
<evidence type="ECO:0000256" key="5">
    <source>
        <dbReference type="ARBA" id="ARBA00022525"/>
    </source>
</evidence>
<feature type="active site" description="Charge relay system" evidence="15">
    <location>
        <position position="297"/>
    </location>
</feature>
<keyword evidence="19" id="KW-1185">Reference proteome</keyword>
<dbReference type="PANTHER" id="PTHR14218">
    <property type="entry name" value="PROTEASE S8 TRIPEPTIDYL PEPTIDASE I CLN2"/>
    <property type="match status" value="1"/>
</dbReference>
<gene>
    <name evidence="18" type="ORF">CALVIDRAFT_534136</name>
</gene>
<dbReference type="Proteomes" id="UP000076738">
    <property type="component" value="Unassembled WGS sequence"/>
</dbReference>
<dbReference type="GO" id="GO:0008240">
    <property type="term" value="F:tripeptidyl-peptidase activity"/>
    <property type="evidence" value="ECO:0007669"/>
    <property type="project" value="UniProtKB-EC"/>
</dbReference>
<evidence type="ECO:0000256" key="9">
    <source>
        <dbReference type="ARBA" id="ARBA00022801"/>
    </source>
</evidence>
<reference evidence="18 19" key="1">
    <citation type="journal article" date="2016" name="Mol. Biol. Evol.">
        <title>Comparative Genomics of Early-Diverging Mushroom-Forming Fungi Provides Insights into the Origins of Lignocellulose Decay Capabilities.</title>
        <authorList>
            <person name="Nagy L.G."/>
            <person name="Riley R."/>
            <person name="Tritt A."/>
            <person name="Adam C."/>
            <person name="Daum C."/>
            <person name="Floudas D."/>
            <person name="Sun H."/>
            <person name="Yadav J.S."/>
            <person name="Pangilinan J."/>
            <person name="Larsson K.H."/>
            <person name="Matsuura K."/>
            <person name="Barry K."/>
            <person name="Labutti K."/>
            <person name="Kuo R."/>
            <person name="Ohm R.A."/>
            <person name="Bhattacharya S.S."/>
            <person name="Shirouzu T."/>
            <person name="Yoshinaga Y."/>
            <person name="Martin F.M."/>
            <person name="Grigoriev I.V."/>
            <person name="Hibbett D.S."/>
        </authorList>
    </citation>
    <scope>NUCLEOTIDE SEQUENCE [LARGE SCALE GENOMIC DNA]</scope>
    <source>
        <strain evidence="18 19">TUFC12733</strain>
    </source>
</reference>
<dbReference type="STRING" id="1330018.A0A167QFC3"/>
<organism evidence="18 19">
    <name type="scientific">Calocera viscosa (strain TUFC12733)</name>
    <dbReference type="NCBI Taxonomy" id="1330018"/>
    <lineage>
        <taxon>Eukaryota</taxon>
        <taxon>Fungi</taxon>
        <taxon>Dikarya</taxon>
        <taxon>Basidiomycota</taxon>
        <taxon>Agaricomycotina</taxon>
        <taxon>Dacrymycetes</taxon>
        <taxon>Dacrymycetales</taxon>
        <taxon>Dacrymycetaceae</taxon>
        <taxon>Calocera</taxon>
    </lineage>
</organism>
<comment type="subcellular location">
    <subcellularLocation>
        <location evidence="3">Secreted</location>
        <location evidence="3">Extracellular space</location>
    </subcellularLocation>
</comment>
<evidence type="ECO:0000256" key="14">
    <source>
        <dbReference type="ARBA" id="ARBA00023180"/>
    </source>
</evidence>
<evidence type="ECO:0000256" key="16">
    <source>
        <dbReference type="SAM" id="SignalP"/>
    </source>
</evidence>
<dbReference type="GO" id="GO:0004252">
    <property type="term" value="F:serine-type endopeptidase activity"/>
    <property type="evidence" value="ECO:0007669"/>
    <property type="project" value="UniProtKB-UniRule"/>
</dbReference>
<feature type="binding site" evidence="15">
    <location>
        <position position="551"/>
    </location>
    <ligand>
        <name>Ca(2+)</name>
        <dbReference type="ChEBI" id="CHEBI:29108"/>
    </ligand>
</feature>
<dbReference type="InterPro" id="IPR000209">
    <property type="entry name" value="Peptidase_S8/S53_dom"/>
</dbReference>